<dbReference type="PANTHER" id="PTHR39337">
    <property type="entry name" value="BLR5642 PROTEIN"/>
    <property type="match status" value="1"/>
</dbReference>
<evidence type="ECO:0000313" key="2">
    <source>
        <dbReference type="Proteomes" id="UP000319771"/>
    </source>
</evidence>
<dbReference type="Pfam" id="PF04343">
    <property type="entry name" value="DUF488"/>
    <property type="match status" value="1"/>
</dbReference>
<gene>
    <name evidence="1" type="ORF">E6K81_14460</name>
</gene>
<sequence length="71" mass="7983">MNRPYTVGHSSHSLERFLWLLKGHGITAVTDVRSAPYSRHNPQFNREALAPELSAHHIAYVFLGKDLGARS</sequence>
<proteinExistence type="predicted"/>
<dbReference type="InterPro" id="IPR007438">
    <property type="entry name" value="DUF488"/>
</dbReference>
<organism evidence="1 2">
    <name type="scientific">Eiseniibacteriota bacterium</name>
    <dbReference type="NCBI Taxonomy" id="2212470"/>
    <lineage>
        <taxon>Bacteria</taxon>
        <taxon>Candidatus Eiseniibacteriota</taxon>
    </lineage>
</organism>
<evidence type="ECO:0000313" key="1">
    <source>
        <dbReference type="EMBL" id="TMQ69648.1"/>
    </source>
</evidence>
<comment type="caution">
    <text evidence="1">The sequence shown here is derived from an EMBL/GenBank/DDBJ whole genome shotgun (WGS) entry which is preliminary data.</text>
</comment>
<feature type="non-terminal residue" evidence="1">
    <location>
        <position position="71"/>
    </location>
</feature>
<protein>
    <submittedName>
        <fullName evidence="1">DUF488 domain-containing protein</fullName>
    </submittedName>
</protein>
<name>A0A538U1B3_UNCEI</name>
<dbReference type="AlphaFoldDB" id="A0A538U1B3"/>
<dbReference type="PANTHER" id="PTHR39337:SF1">
    <property type="entry name" value="BLR5642 PROTEIN"/>
    <property type="match status" value="1"/>
</dbReference>
<reference evidence="1 2" key="1">
    <citation type="journal article" date="2019" name="Nat. Microbiol.">
        <title>Mediterranean grassland soil C-N compound turnover is dependent on rainfall and depth, and is mediated by genomically divergent microorganisms.</title>
        <authorList>
            <person name="Diamond S."/>
            <person name="Andeer P.F."/>
            <person name="Li Z."/>
            <person name="Crits-Christoph A."/>
            <person name="Burstein D."/>
            <person name="Anantharaman K."/>
            <person name="Lane K.R."/>
            <person name="Thomas B.C."/>
            <person name="Pan C."/>
            <person name="Northen T.R."/>
            <person name="Banfield J.F."/>
        </authorList>
    </citation>
    <scope>NUCLEOTIDE SEQUENCE [LARGE SCALE GENOMIC DNA]</scope>
    <source>
        <strain evidence="1">WS_11</strain>
    </source>
</reference>
<dbReference type="EMBL" id="VBPB01000293">
    <property type="protein sequence ID" value="TMQ69648.1"/>
    <property type="molecule type" value="Genomic_DNA"/>
</dbReference>
<dbReference type="Proteomes" id="UP000319771">
    <property type="component" value="Unassembled WGS sequence"/>
</dbReference>
<accession>A0A538U1B3</accession>